<reference evidence="7" key="1">
    <citation type="submission" date="2023-06" db="EMBL/GenBank/DDBJ databases">
        <title>Reference genome for the Northern bat (Eptesicus nilssonii), a most northern bat species.</title>
        <authorList>
            <person name="Laine V.N."/>
            <person name="Pulliainen A.T."/>
            <person name="Lilley T.M."/>
        </authorList>
    </citation>
    <scope>NUCLEOTIDE SEQUENCE</scope>
    <source>
        <strain evidence="7">BLF_Eptnil</strain>
        <tissue evidence="7">Kidney</tissue>
    </source>
</reference>
<dbReference type="CDD" id="cd00033">
    <property type="entry name" value="CCP"/>
    <property type="match status" value="3"/>
</dbReference>
<dbReference type="InterPro" id="IPR000436">
    <property type="entry name" value="Sushi_SCR_CCP_dom"/>
</dbReference>
<dbReference type="EMBL" id="JAULJE010000024">
    <property type="protein sequence ID" value="KAK1327971.1"/>
    <property type="molecule type" value="Genomic_DNA"/>
</dbReference>
<dbReference type="AlphaFoldDB" id="A0AA40HB15"/>
<feature type="disulfide bond" evidence="4">
    <location>
        <begin position="255"/>
        <end position="298"/>
    </location>
</feature>
<dbReference type="Gene3D" id="2.10.70.10">
    <property type="entry name" value="Complement Module, domain 1"/>
    <property type="match status" value="5"/>
</dbReference>
<dbReference type="PANTHER" id="PTHR45785">
    <property type="entry name" value="COMPLEMENT FACTOR H-RELATED"/>
    <property type="match status" value="1"/>
</dbReference>
<evidence type="ECO:0000256" key="3">
    <source>
        <dbReference type="ARBA" id="ARBA00023157"/>
    </source>
</evidence>
<evidence type="ECO:0000313" key="7">
    <source>
        <dbReference type="EMBL" id="KAK1327971.1"/>
    </source>
</evidence>
<evidence type="ECO:0000256" key="5">
    <source>
        <dbReference type="SAM" id="SignalP"/>
    </source>
</evidence>
<evidence type="ECO:0000256" key="4">
    <source>
        <dbReference type="PROSITE-ProRule" id="PRU00302"/>
    </source>
</evidence>
<comment type="caution">
    <text evidence="4">Lacks conserved residue(s) required for the propagation of feature annotation.</text>
</comment>
<accession>A0AA40HB15</accession>
<dbReference type="InterPro" id="IPR051503">
    <property type="entry name" value="ComplSys_Reg/VirEntry_Med"/>
</dbReference>
<gene>
    <name evidence="7" type="ORF">QTO34_012393</name>
</gene>
<name>A0AA40HB15_CNENI</name>
<keyword evidence="3 4" id="KW-1015">Disulfide bond</keyword>
<dbReference type="FunFam" id="2.10.70.10:FF:000060">
    <property type="entry name" value="Complement inhibitory factor H"/>
    <property type="match status" value="1"/>
</dbReference>
<protein>
    <recommendedName>
        <fullName evidence="6">Sushi domain-containing protein</fullName>
    </recommendedName>
</protein>
<sequence>MLLLVKVILTLWVSWVHGQEIACDPPRIENSQYISKRTNYRLGDTITYYCTSGFFPSSWGNTAKCTDKGWDPPPRCSKIKHGLLYKEETYRSYFPAPIGQWFYYSCDENYVTPPEKVWHYITCTKMDGPRKCPAACIFNYSEHPHSPPKKQKYLQGQTHHCYLPSGLQSPKPQRTVTCTENGWSSPPTCIQHCDMPIFENATATITGKPFRPNDTLDYQCLDGYENEDGNALGTMVCTENGWSHLPTCFKSADKCGPPPAISNGAITSLPLEVYPPGSRVEYQCQAYYELRGPKYVTCSYAKWSELPSCIDPCVISEKIMSEKNIELKGKDDKTYYVKTGDIIEFVCKSGHRAVTSEESFQAVCLEGMVEFPRCE</sequence>
<dbReference type="PROSITE" id="PS50923">
    <property type="entry name" value="SUSHI"/>
    <property type="match status" value="3"/>
</dbReference>
<feature type="chain" id="PRO_5041332507" description="Sushi domain-containing protein" evidence="5">
    <location>
        <begin position="19"/>
        <end position="375"/>
    </location>
</feature>
<comment type="caution">
    <text evidence="7">The sequence shown here is derived from an EMBL/GenBank/DDBJ whole genome shotgun (WGS) entry which is preliminary data.</text>
</comment>
<feature type="domain" description="Sushi" evidence="6">
    <location>
        <begin position="253"/>
        <end position="311"/>
    </location>
</feature>
<keyword evidence="8" id="KW-1185">Reference proteome</keyword>
<evidence type="ECO:0000259" key="6">
    <source>
        <dbReference type="PROSITE" id="PS50923"/>
    </source>
</evidence>
<evidence type="ECO:0000256" key="2">
    <source>
        <dbReference type="ARBA" id="ARBA00022729"/>
    </source>
</evidence>
<dbReference type="SMART" id="SM00032">
    <property type="entry name" value="CCP"/>
    <property type="match status" value="4"/>
</dbReference>
<organism evidence="7 8">
    <name type="scientific">Cnephaeus nilssonii</name>
    <name type="common">Northern bat</name>
    <name type="synonym">Eptesicus nilssonii</name>
    <dbReference type="NCBI Taxonomy" id="3371016"/>
    <lineage>
        <taxon>Eukaryota</taxon>
        <taxon>Metazoa</taxon>
        <taxon>Chordata</taxon>
        <taxon>Craniata</taxon>
        <taxon>Vertebrata</taxon>
        <taxon>Euteleostomi</taxon>
        <taxon>Mammalia</taxon>
        <taxon>Eutheria</taxon>
        <taxon>Laurasiatheria</taxon>
        <taxon>Chiroptera</taxon>
        <taxon>Yangochiroptera</taxon>
        <taxon>Vespertilionidae</taxon>
        <taxon>Cnephaeus</taxon>
    </lineage>
</organism>
<dbReference type="PANTHER" id="PTHR45785:SF4">
    <property type="entry name" value="COMPLEMENT FACTOR H-RELATED PROTEIN 3-RELATED"/>
    <property type="match status" value="1"/>
</dbReference>
<proteinExistence type="predicted"/>
<feature type="signal peptide" evidence="5">
    <location>
        <begin position="1"/>
        <end position="18"/>
    </location>
</feature>
<feature type="domain" description="Sushi" evidence="6">
    <location>
        <begin position="191"/>
        <end position="250"/>
    </location>
</feature>
<keyword evidence="1 4" id="KW-0768">Sushi</keyword>
<dbReference type="InterPro" id="IPR035976">
    <property type="entry name" value="Sushi/SCR/CCP_sf"/>
</dbReference>
<dbReference type="Proteomes" id="UP001177744">
    <property type="component" value="Unassembled WGS sequence"/>
</dbReference>
<dbReference type="SUPFAM" id="SSF57535">
    <property type="entry name" value="Complement control module/SCR domain"/>
    <property type="match status" value="4"/>
</dbReference>
<evidence type="ECO:0000256" key="1">
    <source>
        <dbReference type="ARBA" id="ARBA00022659"/>
    </source>
</evidence>
<evidence type="ECO:0000313" key="8">
    <source>
        <dbReference type="Proteomes" id="UP001177744"/>
    </source>
</evidence>
<feature type="domain" description="Sushi" evidence="6">
    <location>
        <begin position="21"/>
        <end position="78"/>
    </location>
</feature>
<dbReference type="FunFam" id="2.10.70.10:FF:000026">
    <property type="entry name" value="Complement inhibitory factor H"/>
    <property type="match status" value="1"/>
</dbReference>
<dbReference type="Pfam" id="PF00084">
    <property type="entry name" value="Sushi"/>
    <property type="match status" value="3"/>
</dbReference>
<keyword evidence="2 5" id="KW-0732">Signal</keyword>